<feature type="binding site" evidence="12">
    <location>
        <begin position="321"/>
        <end position="322"/>
    </location>
    <ligand>
        <name>substrate</name>
    </ligand>
</feature>
<reference evidence="16" key="1">
    <citation type="submission" date="2018-10" db="EMBL/GenBank/DDBJ databases">
        <title>Transcriptome assembly of Aceria tosichella (Wheat curl mite) Type 2.</title>
        <authorList>
            <person name="Scully E.D."/>
            <person name="Geib S.M."/>
            <person name="Palmer N.A."/>
            <person name="Gupta A.K."/>
            <person name="Sarath G."/>
            <person name="Tatineni S."/>
        </authorList>
    </citation>
    <scope>NUCLEOTIDE SEQUENCE</scope>
    <source>
        <strain evidence="16">LincolnNE</strain>
    </source>
</reference>
<dbReference type="SUPFAM" id="SSF109604">
    <property type="entry name" value="HD-domain/PDEase-like"/>
    <property type="match status" value="1"/>
</dbReference>
<comment type="pathway">
    <text evidence="2 14">Polyol metabolism; myo-inositol degradation into D-glucuronate; D-glucuronate from myo-inositol: step 1/1.</text>
</comment>
<evidence type="ECO:0000313" key="16">
    <source>
        <dbReference type="EMBL" id="MDE48942.1"/>
    </source>
</evidence>
<keyword evidence="7 13" id="KW-0479">Metal-binding</keyword>
<comment type="subcellular location">
    <subcellularLocation>
        <location evidence="1 14">Cytoplasm</location>
    </subcellularLocation>
</comment>
<comment type="cofactor">
    <cofactor evidence="13 14">
        <name>Fe cation</name>
        <dbReference type="ChEBI" id="CHEBI:24875"/>
    </cofactor>
    <text evidence="13 14">Binds 2 iron ions per subunit.</text>
</comment>
<evidence type="ECO:0000256" key="4">
    <source>
        <dbReference type="ARBA" id="ARBA00011919"/>
    </source>
</evidence>
<dbReference type="GO" id="GO:0005737">
    <property type="term" value="C:cytoplasm"/>
    <property type="evidence" value="ECO:0007669"/>
    <property type="project" value="UniProtKB-SubCell"/>
</dbReference>
<keyword evidence="9 13" id="KW-0408">Iron</keyword>
<evidence type="ECO:0000256" key="14">
    <source>
        <dbReference type="RuleBase" id="RU367039"/>
    </source>
</evidence>
<feature type="binding site" evidence="13">
    <location>
        <position position="223"/>
    </location>
    <ligand>
        <name>Fe cation</name>
        <dbReference type="ChEBI" id="CHEBI:24875"/>
        <label>1</label>
    </ligand>
</feature>
<protein>
    <recommendedName>
        <fullName evidence="5 14">Inositol oxygenase</fullName>
        <ecNumber evidence="4 14">1.13.99.1</ecNumber>
    </recommendedName>
    <alternativeName>
        <fullName evidence="10 14">Myo-inositol oxygenase</fullName>
    </alternativeName>
</protein>
<dbReference type="GO" id="GO:0019310">
    <property type="term" value="P:inositol catabolic process"/>
    <property type="evidence" value="ECO:0007669"/>
    <property type="project" value="UniProtKB-UniRule"/>
</dbReference>
<evidence type="ECO:0000256" key="8">
    <source>
        <dbReference type="ARBA" id="ARBA00023002"/>
    </source>
</evidence>
<dbReference type="EMBL" id="GGYP01004171">
    <property type="protein sequence ID" value="MDE48942.1"/>
    <property type="molecule type" value="Transcribed_RNA"/>
</dbReference>
<feature type="binding site" evidence="12">
    <location>
        <position position="126"/>
    </location>
    <ligand>
        <name>substrate</name>
    </ligand>
</feature>
<feature type="binding site" evidence="13">
    <location>
        <position position="224"/>
    </location>
    <ligand>
        <name>Fe cation</name>
        <dbReference type="ChEBI" id="CHEBI:24875"/>
        <label>1</label>
    </ligand>
</feature>
<evidence type="ECO:0000256" key="3">
    <source>
        <dbReference type="ARBA" id="ARBA00005286"/>
    </source>
</evidence>
<dbReference type="InterPro" id="IPR007828">
    <property type="entry name" value="Inositol_oxygenase"/>
</dbReference>
<feature type="binding site" evidence="13">
    <location>
        <position position="321"/>
    </location>
    <ligand>
        <name>Fe cation</name>
        <dbReference type="ChEBI" id="CHEBI:24875"/>
        <label>1</label>
    </ligand>
</feature>
<feature type="binding site" evidence="13">
    <location>
        <position position="294"/>
    </location>
    <ligand>
        <name>Fe cation</name>
        <dbReference type="ChEBI" id="CHEBI:24875"/>
        <label>1</label>
    </ligand>
</feature>
<dbReference type="UniPathway" id="UPA00111">
    <property type="reaction ID" value="UER00527"/>
</dbReference>
<dbReference type="AlphaFoldDB" id="A0A6G1SG42"/>
<comment type="similarity">
    <text evidence="3 14">Belongs to the myo-inositol oxygenase family.</text>
</comment>
<evidence type="ECO:0000256" key="6">
    <source>
        <dbReference type="ARBA" id="ARBA00022490"/>
    </source>
</evidence>
<evidence type="ECO:0000256" key="1">
    <source>
        <dbReference type="ARBA" id="ARBA00004496"/>
    </source>
</evidence>
<evidence type="ECO:0000256" key="12">
    <source>
        <dbReference type="PIRSR" id="PIRSR607828-1"/>
    </source>
</evidence>
<feature type="region of interest" description="Disordered" evidence="15">
    <location>
        <begin position="13"/>
        <end position="106"/>
    </location>
</feature>
<evidence type="ECO:0000256" key="11">
    <source>
        <dbReference type="ARBA" id="ARBA00048271"/>
    </source>
</evidence>
<comment type="catalytic activity">
    <reaction evidence="11 14">
        <text>myo-inositol + O2 = D-glucuronate + H2O + H(+)</text>
        <dbReference type="Rhea" id="RHEA:23696"/>
        <dbReference type="ChEBI" id="CHEBI:15377"/>
        <dbReference type="ChEBI" id="CHEBI:15378"/>
        <dbReference type="ChEBI" id="CHEBI:15379"/>
        <dbReference type="ChEBI" id="CHEBI:17268"/>
        <dbReference type="ChEBI" id="CHEBI:58720"/>
        <dbReference type="EC" id="1.13.99.1"/>
    </reaction>
</comment>
<feature type="binding site" evidence="13">
    <location>
        <position position="354"/>
    </location>
    <ligand>
        <name>Fe cation</name>
        <dbReference type="ChEBI" id="CHEBI:24875"/>
        <label>1</label>
    </ligand>
</feature>
<evidence type="ECO:0000256" key="10">
    <source>
        <dbReference type="ARBA" id="ARBA00029668"/>
    </source>
</evidence>
<name>A0A6G1SG42_9ACAR</name>
<evidence type="ECO:0000256" key="13">
    <source>
        <dbReference type="PIRSR" id="PIRSR607828-2"/>
    </source>
</evidence>
<evidence type="ECO:0000256" key="7">
    <source>
        <dbReference type="ARBA" id="ARBA00022723"/>
    </source>
</evidence>
<keyword evidence="6 14" id="KW-0963">Cytoplasm</keyword>
<feature type="binding site" evidence="13">
    <location>
        <position position="198"/>
    </location>
    <ligand>
        <name>Fe cation</name>
        <dbReference type="ChEBI" id="CHEBI:24875"/>
        <label>1</label>
    </ligand>
</feature>
<sequence length="386" mass="44789">MAPPTAYYFDAMNRMLDTQHDDESQAQLINDDHNQPTDTSSPEQQQLISSSANIEGQEEEEEDLASLSSSGFDDDEPEVSQSGSESDSSSSTANRRVRVLDPSEHFRPEETYKDLELHGKAVDEFRRYSEDDEDYIQQRVKRTYYAMHKNQTVEFVRGRIDKWTKFNHAELTIMEALVRLNDLIDESDPDNDLPNIVHAFQTAERIRAVHPDQDWLHLTGLIHDLGKILVLFGEEQWAVVGDTYLVGCEFGPSIVYREHSFDECPDLYDSRYNTKYGIYEPQCGLNNVLFSWGHDEYMARVLQNHPECKLPKEAIQIIKLHSFYPWHSAGDYMHLCNEDDLKTLPLIREFNKFDLYTKSSPIPDIDALMPYYQSLIDKYLPGKLKW</sequence>
<feature type="binding site" evidence="12">
    <location>
        <begin position="185"/>
        <end position="187"/>
    </location>
    <ligand>
        <name>substrate</name>
    </ligand>
</feature>
<dbReference type="PANTHER" id="PTHR12588">
    <property type="entry name" value="MYOINOSITOL OXYGENASE"/>
    <property type="match status" value="1"/>
</dbReference>
<evidence type="ECO:0000256" key="2">
    <source>
        <dbReference type="ARBA" id="ARBA00005167"/>
    </source>
</evidence>
<feature type="compositionally biased region" description="Low complexity" evidence="15">
    <location>
        <begin position="80"/>
        <end position="91"/>
    </location>
</feature>
<dbReference type="Pfam" id="PF05153">
    <property type="entry name" value="MIOX"/>
    <property type="match status" value="1"/>
</dbReference>
<evidence type="ECO:0000256" key="5">
    <source>
        <dbReference type="ARBA" id="ARBA00019269"/>
    </source>
</evidence>
<dbReference type="EC" id="1.13.99.1" evidence="4 14"/>
<feature type="binding site" evidence="12">
    <location>
        <position position="227"/>
    </location>
    <ligand>
        <name>substrate</name>
    </ligand>
</feature>
<dbReference type="PANTHER" id="PTHR12588:SF0">
    <property type="entry name" value="INOSITOL OXYGENASE"/>
    <property type="match status" value="1"/>
</dbReference>
<evidence type="ECO:0000256" key="15">
    <source>
        <dbReference type="SAM" id="MobiDB-lite"/>
    </source>
</evidence>
<proteinExistence type="inferred from homology"/>
<feature type="binding site" evidence="12">
    <location>
        <begin position="241"/>
        <end position="242"/>
    </location>
    <ligand>
        <name>substrate</name>
    </ligand>
</feature>
<feature type="compositionally biased region" description="Polar residues" evidence="15">
    <location>
        <begin position="36"/>
        <end position="49"/>
    </location>
</feature>
<dbReference type="GO" id="GO:0005506">
    <property type="term" value="F:iron ion binding"/>
    <property type="evidence" value="ECO:0007669"/>
    <property type="project" value="InterPro"/>
</dbReference>
<organism evidence="16">
    <name type="scientific">Aceria tosichella</name>
    <name type="common">wheat curl mite</name>
    <dbReference type="NCBI Taxonomy" id="561515"/>
    <lineage>
        <taxon>Eukaryota</taxon>
        <taxon>Metazoa</taxon>
        <taxon>Ecdysozoa</taxon>
        <taxon>Arthropoda</taxon>
        <taxon>Chelicerata</taxon>
        <taxon>Arachnida</taxon>
        <taxon>Acari</taxon>
        <taxon>Acariformes</taxon>
        <taxon>Trombidiformes</taxon>
        <taxon>Prostigmata</taxon>
        <taxon>Eupodina</taxon>
        <taxon>Eriophyoidea</taxon>
        <taxon>Eriophyidae</taxon>
        <taxon>Eriophyinae</taxon>
        <taxon>Aceriini</taxon>
        <taxon>Aceria</taxon>
    </lineage>
</organism>
<dbReference type="GO" id="GO:0050113">
    <property type="term" value="F:inositol oxygenase activity"/>
    <property type="evidence" value="ECO:0007669"/>
    <property type="project" value="UniProtKB-UniRule"/>
</dbReference>
<keyword evidence="8 14" id="KW-0560">Oxidoreductase</keyword>
<gene>
    <name evidence="16" type="primary">miox_1</name>
    <name evidence="16" type="ORF">g.16887</name>
</gene>
<evidence type="ECO:0000256" key="9">
    <source>
        <dbReference type="ARBA" id="ARBA00023004"/>
    </source>
</evidence>
<accession>A0A6G1SG42</accession>